<proteinExistence type="predicted"/>
<evidence type="ECO:0000313" key="3">
    <source>
        <dbReference type="Proteomes" id="UP000799118"/>
    </source>
</evidence>
<feature type="region of interest" description="Disordered" evidence="1">
    <location>
        <begin position="125"/>
        <end position="247"/>
    </location>
</feature>
<feature type="region of interest" description="Disordered" evidence="1">
    <location>
        <begin position="320"/>
        <end position="352"/>
    </location>
</feature>
<dbReference type="EMBL" id="ML769384">
    <property type="protein sequence ID" value="KAE9410924.1"/>
    <property type="molecule type" value="Genomic_DNA"/>
</dbReference>
<dbReference type="Proteomes" id="UP000799118">
    <property type="component" value="Unassembled WGS sequence"/>
</dbReference>
<feature type="compositionally biased region" description="Low complexity" evidence="1">
    <location>
        <begin position="229"/>
        <end position="240"/>
    </location>
</feature>
<sequence>MGSLNYTHSKSYRNRLSLFLQLSTSKKPSAGVSSESYFASTPTSLDWSQSTSSLLTPNPPFLTSNSRASSPLVPRSPMRTDTSFSDDPIPPTTNELDAREKAMLLRKARKLSRVFGEVPDLQRSGAYDARSSHDTPTHRRSTSTHSDVSSRKRARKSPSQSDLTGSYDSGSRMDESDRDNIPPVPLLALARRDSTDTTSSEPTPFQRKHRKNTSLNILTPLRSSDDGHTTNSSSSTSTTDILPNELPKHRKLRSLKEEGHANVLKTRKSYDSSLVNQAVKDKHLQRSRSLTPHKKKVLEESDNAVDFHRQYVQTFGRMNRRQDIPQTIETSELSPNASETEGGSNSPSNGGVETRRISLISVASSIGLNDADANALMSPSTASLHSIDTLFSESAFDDTFRDRRRRAAKLAQFFGVGYQDITASLPIPDYLSASVQSIAHSSGDASLNIQSEVHVDIRTNTKRFWGFGDSRGNLKEADVEDVIGKLRGLKAA</sequence>
<keyword evidence="3" id="KW-1185">Reference proteome</keyword>
<evidence type="ECO:0000256" key="1">
    <source>
        <dbReference type="SAM" id="MobiDB-lite"/>
    </source>
</evidence>
<feature type="compositionally biased region" description="Polar residues" evidence="1">
    <location>
        <begin position="26"/>
        <end position="69"/>
    </location>
</feature>
<organism evidence="2 3">
    <name type="scientific">Gymnopus androsaceus JB14</name>
    <dbReference type="NCBI Taxonomy" id="1447944"/>
    <lineage>
        <taxon>Eukaryota</taxon>
        <taxon>Fungi</taxon>
        <taxon>Dikarya</taxon>
        <taxon>Basidiomycota</taxon>
        <taxon>Agaricomycotina</taxon>
        <taxon>Agaricomycetes</taxon>
        <taxon>Agaricomycetidae</taxon>
        <taxon>Agaricales</taxon>
        <taxon>Marasmiineae</taxon>
        <taxon>Omphalotaceae</taxon>
        <taxon>Gymnopus</taxon>
    </lineage>
</organism>
<feature type="compositionally biased region" description="Basic and acidic residues" evidence="1">
    <location>
        <begin position="171"/>
        <end position="180"/>
    </location>
</feature>
<accession>A0A6A4ISU0</accession>
<feature type="compositionally biased region" description="Polar residues" evidence="1">
    <location>
        <begin position="157"/>
        <end position="169"/>
    </location>
</feature>
<feature type="compositionally biased region" description="Polar residues" evidence="1">
    <location>
        <begin position="324"/>
        <end position="351"/>
    </location>
</feature>
<feature type="region of interest" description="Disordered" evidence="1">
    <location>
        <begin position="26"/>
        <end position="94"/>
    </location>
</feature>
<evidence type="ECO:0000313" key="2">
    <source>
        <dbReference type="EMBL" id="KAE9410924.1"/>
    </source>
</evidence>
<dbReference type="OrthoDB" id="3269550at2759"/>
<dbReference type="AlphaFoldDB" id="A0A6A4ISU0"/>
<gene>
    <name evidence="2" type="ORF">BT96DRAFT_983600</name>
</gene>
<protein>
    <submittedName>
        <fullName evidence="2">Uncharacterized protein</fullName>
    </submittedName>
</protein>
<name>A0A6A4ISU0_9AGAR</name>
<reference evidence="2" key="1">
    <citation type="journal article" date="2019" name="Environ. Microbiol.">
        <title>Fungal ecological strategies reflected in gene transcription - a case study of two litter decomposers.</title>
        <authorList>
            <person name="Barbi F."/>
            <person name="Kohler A."/>
            <person name="Barry K."/>
            <person name="Baskaran P."/>
            <person name="Daum C."/>
            <person name="Fauchery L."/>
            <person name="Ihrmark K."/>
            <person name="Kuo A."/>
            <person name="LaButti K."/>
            <person name="Lipzen A."/>
            <person name="Morin E."/>
            <person name="Grigoriev I.V."/>
            <person name="Henrissat B."/>
            <person name="Lindahl B."/>
            <person name="Martin F."/>
        </authorList>
    </citation>
    <scope>NUCLEOTIDE SEQUENCE</scope>
    <source>
        <strain evidence="2">JB14</strain>
    </source>
</reference>